<evidence type="ECO:0000313" key="4">
    <source>
        <dbReference type="Proteomes" id="UP000431080"/>
    </source>
</evidence>
<evidence type="ECO:0000313" key="3">
    <source>
        <dbReference type="EMBL" id="MRG59737.1"/>
    </source>
</evidence>
<accession>A0A6I2F7J2</accession>
<dbReference type="Proteomes" id="UP000431080">
    <property type="component" value="Unassembled WGS sequence"/>
</dbReference>
<feature type="region of interest" description="Disordered" evidence="1">
    <location>
        <begin position="159"/>
        <end position="183"/>
    </location>
</feature>
<dbReference type="Pfam" id="PF01243">
    <property type="entry name" value="PNPOx_N"/>
    <property type="match status" value="1"/>
</dbReference>
<gene>
    <name evidence="3" type="ORF">GE115_07635</name>
</gene>
<proteinExistence type="predicted"/>
<comment type="caution">
    <text evidence="3">The sequence shown here is derived from an EMBL/GenBank/DDBJ whole genome shotgun (WGS) entry which is preliminary data.</text>
</comment>
<organism evidence="3 4">
    <name type="scientific">Agromyces agglutinans</name>
    <dbReference type="NCBI Taxonomy" id="2662258"/>
    <lineage>
        <taxon>Bacteria</taxon>
        <taxon>Bacillati</taxon>
        <taxon>Actinomycetota</taxon>
        <taxon>Actinomycetes</taxon>
        <taxon>Micrococcales</taxon>
        <taxon>Microbacteriaceae</taxon>
        <taxon>Agromyces</taxon>
    </lineage>
</organism>
<name>A0A6I2F7J2_9MICO</name>
<sequence>MVDITSEAVWTAIANENFLVVGMVSARGEARTAGVMHTVDDGRIWFTTEAHSWKARHLAANPGISITVPIAKRIPFVPWVKIPAATITFTGVAEILPPEQLSEAASRALLHGLELNDDEPIIAVAVRPTGDFVTYGVGVSIMGMRDTQNAVGRAAVGASRGATAPSGTPAPTGEAVAAASAAR</sequence>
<dbReference type="AlphaFoldDB" id="A0A6I2F7J2"/>
<dbReference type="Gene3D" id="2.30.110.10">
    <property type="entry name" value="Electron Transport, Fmn-binding Protein, Chain A"/>
    <property type="match status" value="1"/>
</dbReference>
<dbReference type="InterPro" id="IPR012349">
    <property type="entry name" value="Split_barrel_FMN-bd"/>
</dbReference>
<dbReference type="SUPFAM" id="SSF50475">
    <property type="entry name" value="FMN-binding split barrel"/>
    <property type="match status" value="1"/>
</dbReference>
<dbReference type="InterPro" id="IPR011576">
    <property type="entry name" value="Pyridox_Oxase_N"/>
</dbReference>
<evidence type="ECO:0000256" key="1">
    <source>
        <dbReference type="SAM" id="MobiDB-lite"/>
    </source>
</evidence>
<feature type="domain" description="Pyridoxamine 5'-phosphate oxidase N-terminal" evidence="2">
    <location>
        <begin position="7"/>
        <end position="108"/>
    </location>
</feature>
<evidence type="ECO:0000259" key="2">
    <source>
        <dbReference type="Pfam" id="PF01243"/>
    </source>
</evidence>
<dbReference type="EMBL" id="WJIF01000003">
    <property type="protein sequence ID" value="MRG59737.1"/>
    <property type="molecule type" value="Genomic_DNA"/>
</dbReference>
<dbReference type="RefSeq" id="WP_153684170.1">
    <property type="nucleotide sequence ID" value="NZ_WJIF01000003.1"/>
</dbReference>
<protein>
    <recommendedName>
        <fullName evidence="2">Pyridoxamine 5'-phosphate oxidase N-terminal domain-containing protein</fullName>
    </recommendedName>
</protein>
<keyword evidence="4" id="KW-1185">Reference proteome</keyword>
<reference evidence="3 4" key="1">
    <citation type="submission" date="2019-10" db="EMBL/GenBank/DDBJ databases">
        <authorList>
            <person name="Nie G."/>
            <person name="Ming H."/>
            <person name="Yi B."/>
        </authorList>
    </citation>
    <scope>NUCLEOTIDE SEQUENCE [LARGE SCALE GENOMIC DNA]</scope>
    <source>
        <strain evidence="3 4">CFH 90414</strain>
    </source>
</reference>